<dbReference type="AlphaFoldDB" id="A0A9P8V1K5"/>
<dbReference type="Proteomes" id="UP000770015">
    <property type="component" value="Unassembled WGS sequence"/>
</dbReference>
<evidence type="ECO:0000313" key="2">
    <source>
        <dbReference type="EMBL" id="KAH6665339.1"/>
    </source>
</evidence>
<feature type="region of interest" description="Disordered" evidence="1">
    <location>
        <begin position="148"/>
        <end position="175"/>
    </location>
</feature>
<dbReference type="EMBL" id="JAGSXJ010000038">
    <property type="protein sequence ID" value="KAH6665339.1"/>
    <property type="molecule type" value="Genomic_DNA"/>
</dbReference>
<name>A0A9P8V1K5_9PEZI</name>
<feature type="region of interest" description="Disordered" evidence="1">
    <location>
        <begin position="90"/>
        <end position="122"/>
    </location>
</feature>
<organism evidence="2 3">
    <name type="scientific">Plectosphaerella plurivora</name>
    <dbReference type="NCBI Taxonomy" id="936078"/>
    <lineage>
        <taxon>Eukaryota</taxon>
        <taxon>Fungi</taxon>
        <taxon>Dikarya</taxon>
        <taxon>Ascomycota</taxon>
        <taxon>Pezizomycotina</taxon>
        <taxon>Sordariomycetes</taxon>
        <taxon>Hypocreomycetidae</taxon>
        <taxon>Glomerellales</taxon>
        <taxon>Plectosphaerellaceae</taxon>
        <taxon>Plectosphaerella</taxon>
    </lineage>
</organism>
<accession>A0A9P8V1K5</accession>
<keyword evidence="3" id="KW-1185">Reference proteome</keyword>
<feature type="region of interest" description="Disordered" evidence="1">
    <location>
        <begin position="34"/>
        <end position="67"/>
    </location>
</feature>
<gene>
    <name evidence="2" type="ORF">F5X68DRAFT_56258</name>
</gene>
<feature type="region of interest" description="Disordered" evidence="1">
    <location>
        <begin position="212"/>
        <end position="233"/>
    </location>
</feature>
<sequence length="233" mass="26406">MAARARERGPGRCGLAGCHRGGHFFNFRQRTRDSHDDLEGHSRRKQLHVQPDGPVHTNHHIHRETNNNAGGYEPLYVCCIDAQTLSARRSGAAVDDDDTPAVGLDNTPPRGEEGRGSRPSRWCHLGQYPRRYRPGTIRSHCDFPLARQGQTAESPVHQRRITAPSRPKHSGPQRRCLPRYEYIRRASESERGGYPQVRWGCEGPEAWRSAERALQPREATLNRTTQRRAGQSQ</sequence>
<evidence type="ECO:0000256" key="1">
    <source>
        <dbReference type="SAM" id="MobiDB-lite"/>
    </source>
</evidence>
<protein>
    <submittedName>
        <fullName evidence="2">Uncharacterized protein</fullName>
    </submittedName>
</protein>
<comment type="caution">
    <text evidence="2">The sequence shown here is derived from an EMBL/GenBank/DDBJ whole genome shotgun (WGS) entry which is preliminary data.</text>
</comment>
<feature type="compositionally biased region" description="Polar residues" evidence="1">
    <location>
        <begin position="221"/>
        <end position="233"/>
    </location>
</feature>
<reference evidence="2" key="1">
    <citation type="journal article" date="2021" name="Nat. Commun.">
        <title>Genetic determinants of endophytism in the Arabidopsis root mycobiome.</title>
        <authorList>
            <person name="Mesny F."/>
            <person name="Miyauchi S."/>
            <person name="Thiergart T."/>
            <person name="Pickel B."/>
            <person name="Atanasova L."/>
            <person name="Karlsson M."/>
            <person name="Huettel B."/>
            <person name="Barry K.W."/>
            <person name="Haridas S."/>
            <person name="Chen C."/>
            <person name="Bauer D."/>
            <person name="Andreopoulos W."/>
            <person name="Pangilinan J."/>
            <person name="LaButti K."/>
            <person name="Riley R."/>
            <person name="Lipzen A."/>
            <person name="Clum A."/>
            <person name="Drula E."/>
            <person name="Henrissat B."/>
            <person name="Kohler A."/>
            <person name="Grigoriev I.V."/>
            <person name="Martin F.M."/>
            <person name="Hacquard S."/>
        </authorList>
    </citation>
    <scope>NUCLEOTIDE SEQUENCE</scope>
    <source>
        <strain evidence="2">MPI-SDFR-AT-0117</strain>
    </source>
</reference>
<evidence type="ECO:0000313" key="3">
    <source>
        <dbReference type="Proteomes" id="UP000770015"/>
    </source>
</evidence>
<proteinExistence type="predicted"/>